<keyword evidence="2" id="KW-1133">Transmembrane helix</keyword>
<dbReference type="Proteomes" id="UP000078550">
    <property type="component" value="Unassembled WGS sequence"/>
</dbReference>
<dbReference type="EMBL" id="FLRE01000187">
    <property type="protein sequence ID" value="SBT47118.1"/>
    <property type="molecule type" value="Genomic_DNA"/>
</dbReference>
<feature type="compositionally biased region" description="Polar residues" evidence="1">
    <location>
        <begin position="66"/>
        <end position="81"/>
    </location>
</feature>
<protein>
    <submittedName>
        <fullName evidence="3">Uncharacterized protein</fullName>
    </submittedName>
</protein>
<proteinExistence type="predicted"/>
<evidence type="ECO:0000313" key="3">
    <source>
        <dbReference type="EMBL" id="SBT47118.1"/>
    </source>
</evidence>
<keyword evidence="2" id="KW-0472">Membrane</keyword>
<organism evidence="3 4">
    <name type="scientific">Plasmodium ovale wallikeri</name>
    <dbReference type="NCBI Taxonomy" id="864142"/>
    <lineage>
        <taxon>Eukaryota</taxon>
        <taxon>Sar</taxon>
        <taxon>Alveolata</taxon>
        <taxon>Apicomplexa</taxon>
        <taxon>Aconoidasida</taxon>
        <taxon>Haemosporida</taxon>
        <taxon>Plasmodiidae</taxon>
        <taxon>Plasmodium</taxon>
        <taxon>Plasmodium (Plasmodium)</taxon>
    </lineage>
</organism>
<feature type="region of interest" description="Disordered" evidence="1">
    <location>
        <begin position="1"/>
        <end position="81"/>
    </location>
</feature>
<name>A0A1A8ZT89_PLAOA</name>
<feature type="compositionally biased region" description="Basic and acidic residues" evidence="1">
    <location>
        <begin position="46"/>
        <end position="63"/>
    </location>
</feature>
<feature type="transmembrane region" description="Helical" evidence="2">
    <location>
        <begin position="125"/>
        <end position="144"/>
    </location>
</feature>
<accession>A0A1A8ZT89</accession>
<evidence type="ECO:0000256" key="1">
    <source>
        <dbReference type="SAM" id="MobiDB-lite"/>
    </source>
</evidence>
<evidence type="ECO:0000313" key="4">
    <source>
        <dbReference type="Proteomes" id="UP000078550"/>
    </source>
</evidence>
<feature type="compositionally biased region" description="Acidic residues" evidence="1">
    <location>
        <begin position="1"/>
        <end position="17"/>
    </location>
</feature>
<dbReference type="AlphaFoldDB" id="A0A1A8ZT89"/>
<keyword evidence="2" id="KW-0812">Transmembrane</keyword>
<gene>
    <name evidence="3" type="ORF">POVWA2_053370</name>
</gene>
<reference evidence="4" key="1">
    <citation type="submission" date="2016-05" db="EMBL/GenBank/DDBJ databases">
        <authorList>
            <person name="Naeem Raeece"/>
        </authorList>
    </citation>
    <scope>NUCLEOTIDE SEQUENCE [LARGE SCALE GENOMIC DNA]</scope>
</reference>
<sequence length="192" mass="22102">MDNELDENYETSEELNDENANNVENEEEAKDEENEEEANDVENEEEANKAESENDENVTKSDELSELNQNNSSDQSMNTVSSANELKNIQDSFNFTFNESLFTPPKVNFPKIIVISFISAQNNTITIYIFIFPFFFFFFSLPVLPTLHDEGSRGSIFGTCNEKSSKKEFPVLLHIEHADKKIYIIRKAYIKI</sequence>
<feature type="compositionally biased region" description="Acidic residues" evidence="1">
    <location>
        <begin position="24"/>
        <end position="45"/>
    </location>
</feature>
<evidence type="ECO:0000256" key="2">
    <source>
        <dbReference type="SAM" id="Phobius"/>
    </source>
</evidence>